<dbReference type="InterPro" id="IPR036772">
    <property type="entry name" value="SRCR-like_dom_sf"/>
</dbReference>
<sequence length="102" mass="11136">MVRLLGVGSLILCAYLICSADSIEVNKISAIRFAQGTGVFPQGRDGVLEVKYEGSWSSICNFGFDHVAASTACYMLGFPPYGFTIYNTNHFSNISARLSHFN</sequence>
<dbReference type="EMBL" id="CABIJS010000059">
    <property type="protein sequence ID" value="VUZ41487.1"/>
    <property type="molecule type" value="Genomic_DNA"/>
</dbReference>
<evidence type="ECO:0000259" key="4">
    <source>
        <dbReference type="PROSITE" id="PS50287"/>
    </source>
</evidence>
<reference evidence="5 6" key="1">
    <citation type="submission" date="2019-07" db="EMBL/GenBank/DDBJ databases">
        <authorList>
            <person name="Jastrzebski P J."/>
            <person name="Paukszto L."/>
            <person name="Jastrzebski P J."/>
        </authorList>
    </citation>
    <scope>NUCLEOTIDE SEQUENCE [LARGE SCALE GENOMIC DNA]</scope>
    <source>
        <strain evidence="5 6">WMS-il1</strain>
    </source>
</reference>
<organism evidence="5 6">
    <name type="scientific">Hymenolepis diminuta</name>
    <name type="common">Rat tapeworm</name>
    <dbReference type="NCBI Taxonomy" id="6216"/>
    <lineage>
        <taxon>Eukaryota</taxon>
        <taxon>Metazoa</taxon>
        <taxon>Spiralia</taxon>
        <taxon>Lophotrochozoa</taxon>
        <taxon>Platyhelminthes</taxon>
        <taxon>Cestoda</taxon>
        <taxon>Eucestoda</taxon>
        <taxon>Cyclophyllidea</taxon>
        <taxon>Hymenolepididae</taxon>
        <taxon>Hymenolepis</taxon>
    </lineage>
</organism>
<comment type="caution">
    <text evidence="2">Lacks conserved residue(s) required for the propagation of feature annotation.</text>
</comment>
<feature type="non-terminal residue" evidence="5">
    <location>
        <position position="102"/>
    </location>
</feature>
<dbReference type="InterPro" id="IPR001190">
    <property type="entry name" value="SRCR"/>
</dbReference>
<gene>
    <name evidence="5" type="ORF">WMSIL1_LOCUS2313</name>
</gene>
<protein>
    <recommendedName>
        <fullName evidence="4">SRCR domain-containing protein</fullName>
    </recommendedName>
</protein>
<evidence type="ECO:0000313" key="5">
    <source>
        <dbReference type="EMBL" id="VUZ41487.1"/>
    </source>
</evidence>
<dbReference type="SUPFAM" id="SSF56487">
    <property type="entry name" value="SRCR-like"/>
    <property type="match status" value="1"/>
</dbReference>
<feature type="domain" description="SRCR" evidence="4">
    <location>
        <begin position="31"/>
        <end position="78"/>
    </location>
</feature>
<evidence type="ECO:0000256" key="1">
    <source>
        <dbReference type="ARBA" id="ARBA00023157"/>
    </source>
</evidence>
<evidence type="ECO:0000313" key="6">
    <source>
        <dbReference type="Proteomes" id="UP000321570"/>
    </source>
</evidence>
<keyword evidence="1" id="KW-1015">Disulfide bond</keyword>
<feature type="chain" id="PRO_5022194562" description="SRCR domain-containing protein" evidence="3">
    <location>
        <begin position="21"/>
        <end position="102"/>
    </location>
</feature>
<accession>A0A564Y2K1</accession>
<dbReference type="Gene3D" id="3.10.250.10">
    <property type="entry name" value="SRCR-like domain"/>
    <property type="match status" value="1"/>
</dbReference>
<dbReference type="PROSITE" id="PS50287">
    <property type="entry name" value="SRCR_2"/>
    <property type="match status" value="1"/>
</dbReference>
<dbReference type="AlphaFoldDB" id="A0A564Y2K1"/>
<keyword evidence="6" id="KW-1185">Reference proteome</keyword>
<dbReference type="Pfam" id="PF00530">
    <property type="entry name" value="SRCR"/>
    <property type="match status" value="1"/>
</dbReference>
<keyword evidence="3" id="KW-0732">Signal</keyword>
<name>A0A564Y2K1_HYMDI</name>
<feature type="signal peptide" evidence="3">
    <location>
        <begin position="1"/>
        <end position="20"/>
    </location>
</feature>
<evidence type="ECO:0000256" key="2">
    <source>
        <dbReference type="PROSITE-ProRule" id="PRU00196"/>
    </source>
</evidence>
<evidence type="ECO:0000256" key="3">
    <source>
        <dbReference type="SAM" id="SignalP"/>
    </source>
</evidence>
<dbReference type="GO" id="GO:0016020">
    <property type="term" value="C:membrane"/>
    <property type="evidence" value="ECO:0007669"/>
    <property type="project" value="InterPro"/>
</dbReference>
<proteinExistence type="predicted"/>
<dbReference type="Proteomes" id="UP000321570">
    <property type="component" value="Unassembled WGS sequence"/>
</dbReference>